<feature type="non-terminal residue" evidence="1">
    <location>
        <position position="1"/>
    </location>
</feature>
<proteinExistence type="predicted"/>
<gene>
    <name evidence="1" type="ORF">J4D97_20655</name>
</gene>
<protein>
    <recommendedName>
        <fullName evidence="3">SusC/RagA family TonB-linked outer membrane protein</fullName>
    </recommendedName>
</protein>
<name>A0ABS3TKD1_9BACT</name>
<evidence type="ECO:0000313" key="2">
    <source>
        <dbReference type="Proteomes" id="UP000670527"/>
    </source>
</evidence>
<accession>A0ABS3TKD1</accession>
<sequence>NRYRLSLGYFDQKGTIVGSGYNRISGQVFSLDRAYGLDTGLPDETAGLNDLGNPSRNTIANGGGIIFPGVQEDGTPNTVRADNSTTEGYTAYGTTVNPSAAFVYDASFVKLRELALNYAIPQSFVSKWGPVKGAEVSIVGRNLWIIHKNLPDADPEDAVSSGNYGLGYSTGAYPSVRTLGVNVKLSF</sequence>
<comment type="caution">
    <text evidence="1">The sequence shown here is derived from an EMBL/GenBank/DDBJ whole genome shotgun (WGS) entry which is preliminary data.</text>
</comment>
<organism evidence="1 2">
    <name type="scientific">Hymenobacter defluvii</name>
    <dbReference type="NCBI Taxonomy" id="2054411"/>
    <lineage>
        <taxon>Bacteria</taxon>
        <taxon>Pseudomonadati</taxon>
        <taxon>Bacteroidota</taxon>
        <taxon>Cytophagia</taxon>
        <taxon>Cytophagales</taxon>
        <taxon>Hymenobacteraceae</taxon>
        <taxon>Hymenobacter</taxon>
    </lineage>
</organism>
<evidence type="ECO:0008006" key="3">
    <source>
        <dbReference type="Google" id="ProtNLM"/>
    </source>
</evidence>
<keyword evidence="2" id="KW-1185">Reference proteome</keyword>
<reference evidence="1 2" key="1">
    <citation type="submission" date="2021-03" db="EMBL/GenBank/DDBJ databases">
        <authorList>
            <person name="Kim M.K."/>
        </authorList>
    </citation>
    <scope>NUCLEOTIDE SEQUENCE [LARGE SCALE GENOMIC DNA]</scope>
    <source>
        <strain evidence="1 2">BT507</strain>
    </source>
</reference>
<dbReference type="EMBL" id="JAGETX010000023">
    <property type="protein sequence ID" value="MBO3273074.1"/>
    <property type="molecule type" value="Genomic_DNA"/>
</dbReference>
<evidence type="ECO:0000313" key="1">
    <source>
        <dbReference type="EMBL" id="MBO3273074.1"/>
    </source>
</evidence>
<dbReference type="Proteomes" id="UP000670527">
    <property type="component" value="Unassembled WGS sequence"/>
</dbReference>